<gene>
    <name evidence="1" type="ORF">GGG17_02225</name>
</gene>
<comment type="caution">
    <text evidence="1">The sequence shown here is derived from an EMBL/GenBank/DDBJ whole genome shotgun (WGS) entry which is preliminary data.</text>
</comment>
<accession>A0A6I3IAV5</accession>
<protein>
    <submittedName>
        <fullName evidence="1">Uncharacterized protein</fullName>
    </submittedName>
</protein>
<organism evidence="1 2">
    <name type="scientific">Arsenicicoccus cauae</name>
    <dbReference type="NCBI Taxonomy" id="2663847"/>
    <lineage>
        <taxon>Bacteria</taxon>
        <taxon>Bacillati</taxon>
        <taxon>Actinomycetota</taxon>
        <taxon>Actinomycetes</taxon>
        <taxon>Micrococcales</taxon>
        <taxon>Intrasporangiaceae</taxon>
        <taxon>Arsenicicoccus</taxon>
    </lineage>
</organism>
<proteinExistence type="predicted"/>
<evidence type="ECO:0000313" key="2">
    <source>
        <dbReference type="Proteomes" id="UP000431092"/>
    </source>
</evidence>
<dbReference type="RefSeq" id="WP_154592167.1">
    <property type="nucleotide sequence ID" value="NZ_WLVL01000007.1"/>
</dbReference>
<dbReference type="InterPro" id="IPR024047">
    <property type="entry name" value="MM3350-like_sf"/>
</dbReference>
<name>A0A6I3IAV5_9MICO</name>
<dbReference type="SUPFAM" id="SSF159941">
    <property type="entry name" value="MM3350-like"/>
    <property type="match status" value="1"/>
</dbReference>
<keyword evidence="2" id="KW-1185">Reference proteome</keyword>
<reference evidence="1 2" key="1">
    <citation type="submission" date="2019-11" db="EMBL/GenBank/DDBJ databases">
        <title>Whole genome sequencing identifies a novel species of the genus Arsenicicoccus isolated from human blood.</title>
        <authorList>
            <person name="Jeong J.H."/>
            <person name="Kweon O.J."/>
            <person name="Kim H.R."/>
            <person name="Kim T.-H."/>
            <person name="Ha S.-M."/>
            <person name="Lee M.-K."/>
        </authorList>
    </citation>
    <scope>NUCLEOTIDE SEQUENCE [LARGE SCALE GENOMIC DNA]</scope>
    <source>
        <strain evidence="1 2">MKL-02</strain>
    </source>
</reference>
<evidence type="ECO:0000313" key="1">
    <source>
        <dbReference type="EMBL" id="MTB70807.1"/>
    </source>
</evidence>
<dbReference type="EMBL" id="WLVL01000007">
    <property type="protein sequence ID" value="MTB70807.1"/>
    <property type="molecule type" value="Genomic_DNA"/>
</dbReference>
<dbReference type="AlphaFoldDB" id="A0A6I3IAV5"/>
<sequence>MAARCKVLRVTLVSGRGEELDPAPGRVLAIPPRTTYAALAEGIDRAFGRYDLGHLVQFEFGDRLVVTDEETIE</sequence>
<dbReference type="Proteomes" id="UP000431092">
    <property type="component" value="Unassembled WGS sequence"/>
</dbReference>